<evidence type="ECO:0000256" key="1">
    <source>
        <dbReference type="SAM" id="Phobius"/>
    </source>
</evidence>
<keyword evidence="1" id="KW-0812">Transmembrane</keyword>
<reference evidence="3" key="1">
    <citation type="submission" date="2015-02" db="EMBL/GenBank/DDBJ databases">
        <title>Physiological reanalysis, assessment of diazotrophy, and genome sequences of multiple isolates of Streptomyces thermoautotrophicus.</title>
        <authorList>
            <person name="MacKellar D.C."/>
            <person name="Lieber L."/>
            <person name="Norman J."/>
            <person name="Bolger A."/>
            <person name="Tobin C."/>
            <person name="Murray J.W."/>
            <person name="Friesen M."/>
            <person name="Prell J."/>
        </authorList>
    </citation>
    <scope>NUCLEOTIDE SEQUENCE [LARGE SCALE GENOMIC DNA]</scope>
    <source>
        <strain evidence="3">UBT1</strain>
    </source>
</reference>
<evidence type="ECO:0000313" key="2">
    <source>
        <dbReference type="EMBL" id="KWX04642.1"/>
    </source>
</evidence>
<feature type="transmembrane region" description="Helical" evidence="1">
    <location>
        <begin position="181"/>
        <end position="204"/>
    </location>
</feature>
<dbReference type="PATRIC" id="fig|1469144.9.peg.114"/>
<dbReference type="Proteomes" id="UP000070598">
    <property type="component" value="Unassembled WGS sequence"/>
</dbReference>
<dbReference type="EMBL" id="JYIK01001122">
    <property type="protein sequence ID" value="KWX04642.1"/>
    <property type="molecule type" value="Genomic_DNA"/>
</dbReference>
<sequence>MLEHTRWYVAFLAVLGLLIAAGQMAWQQRGEPARRAAEGLLTLVVVSGASVTGVALATQAGDAYSEWIITRALGSADFGGAVTRMASLQTVTLTPGLMIIIAILAIISSLFQIVLMLARVAMLGLLTASLQLGAAISSTAEGRAWFKRMLGWLIAFVLYKPVAATIYAFSFTALGTPNSALAQLSGIVMIILAGLALPALMRFFTPLVAATTRGGSGGAAGMLASGAVAMGARMVPAL</sequence>
<organism evidence="2 3">
    <name type="scientific">Carbonactinospora thermoautotrophica</name>
    <dbReference type="NCBI Taxonomy" id="1469144"/>
    <lineage>
        <taxon>Bacteria</taxon>
        <taxon>Bacillati</taxon>
        <taxon>Actinomycetota</taxon>
        <taxon>Actinomycetes</taxon>
        <taxon>Kitasatosporales</taxon>
        <taxon>Carbonactinosporaceae</taxon>
        <taxon>Carbonactinospora</taxon>
    </lineage>
</organism>
<protein>
    <submittedName>
        <fullName evidence="2">Uncharacterized protein</fullName>
    </submittedName>
</protein>
<feature type="transmembrane region" description="Helical" evidence="1">
    <location>
        <begin position="6"/>
        <end position="26"/>
    </location>
</feature>
<proteinExistence type="predicted"/>
<feature type="transmembrane region" description="Helical" evidence="1">
    <location>
        <begin position="38"/>
        <end position="57"/>
    </location>
</feature>
<feature type="transmembrane region" description="Helical" evidence="1">
    <location>
        <begin position="216"/>
        <end position="235"/>
    </location>
</feature>
<feature type="non-terminal residue" evidence="2">
    <location>
        <position position="238"/>
    </location>
</feature>
<name>A0A132N4Y0_9ACTN</name>
<feature type="transmembrane region" description="Helical" evidence="1">
    <location>
        <begin position="97"/>
        <end position="128"/>
    </location>
</feature>
<dbReference type="AlphaFoldDB" id="A0A132N4Y0"/>
<accession>A0A132N4Y0</accession>
<gene>
    <name evidence="2" type="ORF">TR74_24295</name>
</gene>
<keyword evidence="1" id="KW-1133">Transmembrane helix</keyword>
<evidence type="ECO:0000313" key="3">
    <source>
        <dbReference type="Proteomes" id="UP000070598"/>
    </source>
</evidence>
<feature type="transmembrane region" description="Helical" evidence="1">
    <location>
        <begin position="149"/>
        <end position="169"/>
    </location>
</feature>
<keyword evidence="1" id="KW-0472">Membrane</keyword>
<comment type="caution">
    <text evidence="2">The sequence shown here is derived from an EMBL/GenBank/DDBJ whole genome shotgun (WGS) entry which is preliminary data.</text>
</comment>